<dbReference type="Pfam" id="PF02668">
    <property type="entry name" value="TauD"/>
    <property type="match status" value="1"/>
</dbReference>
<accession>A0ABM6KDH6</accession>
<sequence length="107" mass="12499">MRAPYSFSEGDDIYYLRPLADFSKGERYYFNFNRGVVHCGTPEAKFLFEKLRSLFNEHAFEALLSPGSALIIDNNKMLHGRSLFKPAFDGKDRWLQRLYVKKIKEAV</sequence>
<evidence type="ECO:0000313" key="4">
    <source>
        <dbReference type="Proteomes" id="UP000192380"/>
    </source>
</evidence>
<keyword evidence="3" id="KW-0614">Plasmid</keyword>
<geneLocation type="plasmid" evidence="3 4">
    <name>pDSJ10</name>
</geneLocation>
<feature type="domain" description="TauD/TfdA-like" evidence="2">
    <location>
        <begin position="26"/>
        <end position="99"/>
    </location>
</feature>
<keyword evidence="4" id="KW-1185">Reference proteome</keyword>
<dbReference type="SUPFAM" id="SSF51197">
    <property type="entry name" value="Clavaminate synthase-like"/>
    <property type="match status" value="1"/>
</dbReference>
<dbReference type="Proteomes" id="UP000192380">
    <property type="component" value="Plasmid pDSJ10"/>
</dbReference>
<dbReference type="EMBL" id="CP017591">
    <property type="protein sequence ID" value="ARF52714.1"/>
    <property type="molecule type" value="Genomic_DNA"/>
</dbReference>
<protein>
    <recommendedName>
        <fullName evidence="2">TauD/TfdA-like domain-containing protein</fullName>
    </recommendedName>
</protein>
<dbReference type="Gene3D" id="3.60.130.10">
    <property type="entry name" value="Clavaminate synthase-like"/>
    <property type="match status" value="1"/>
</dbReference>
<gene>
    <name evidence="3" type="ORF">DSJ_26275</name>
</gene>
<organism evidence="3 4">
    <name type="scientific">Pantoea stewartii subsp. stewartii DC283</name>
    <dbReference type="NCBI Taxonomy" id="660596"/>
    <lineage>
        <taxon>Bacteria</taxon>
        <taxon>Pseudomonadati</taxon>
        <taxon>Pseudomonadota</taxon>
        <taxon>Gammaproteobacteria</taxon>
        <taxon>Enterobacterales</taxon>
        <taxon>Erwiniaceae</taxon>
        <taxon>Pantoea</taxon>
    </lineage>
</organism>
<keyword evidence="1" id="KW-0560">Oxidoreductase</keyword>
<reference evidence="3 4" key="1">
    <citation type="submission" date="2016-10" db="EMBL/GenBank/DDBJ databases">
        <title>Complete Genome Assembly of Pantoea stewartii subsp. stewartii DC283, a Corn Pathogen.</title>
        <authorList>
            <person name="Duong D.A."/>
            <person name="Stevens A.M."/>
            <person name="Jensen R.V."/>
        </authorList>
    </citation>
    <scope>NUCLEOTIDE SEQUENCE [LARGE SCALE GENOMIC DNA]</scope>
    <source>
        <strain evidence="3 4">DC283</strain>
        <plasmid evidence="3 4">pDSJ10</plasmid>
    </source>
</reference>
<evidence type="ECO:0000259" key="2">
    <source>
        <dbReference type="Pfam" id="PF02668"/>
    </source>
</evidence>
<evidence type="ECO:0000313" key="3">
    <source>
        <dbReference type="EMBL" id="ARF52714.1"/>
    </source>
</evidence>
<dbReference type="InterPro" id="IPR003819">
    <property type="entry name" value="TauD/TfdA-like"/>
</dbReference>
<dbReference type="InterPro" id="IPR042098">
    <property type="entry name" value="TauD-like_sf"/>
</dbReference>
<proteinExistence type="predicted"/>
<evidence type="ECO:0000256" key="1">
    <source>
        <dbReference type="ARBA" id="ARBA00023002"/>
    </source>
</evidence>
<name>A0ABM6KDH6_PANSE</name>
<dbReference type="RefSeq" id="WP_044243116.1">
    <property type="nucleotide sequence ID" value="NZ_AHIE01000038.1"/>
</dbReference>